<keyword evidence="9 10" id="KW-0539">Nucleus</keyword>
<dbReference type="GO" id="GO:0006364">
    <property type="term" value="P:rRNA processing"/>
    <property type="evidence" value="ECO:0007669"/>
    <property type="project" value="UniProtKB-KW"/>
</dbReference>
<feature type="binding site" evidence="10">
    <location>
        <position position="43"/>
    </location>
    <ligand>
        <name>ATP</name>
        <dbReference type="ChEBI" id="CHEBI:30616"/>
    </ligand>
</feature>
<comment type="caution">
    <text evidence="10">Lacks conserved residue(s) required for the propagation of feature annotation.</text>
</comment>
<dbReference type="GO" id="GO:0005524">
    <property type="term" value="F:ATP binding"/>
    <property type="evidence" value="ECO:0007669"/>
    <property type="project" value="UniProtKB-KW"/>
</dbReference>
<feature type="binding site" evidence="10">
    <location>
        <position position="44"/>
    </location>
    <ligand>
        <name>ATP</name>
        <dbReference type="ChEBI" id="CHEBI:30616"/>
    </ligand>
</feature>
<evidence type="ECO:0000313" key="12">
    <source>
        <dbReference type="Proteomes" id="UP000759131"/>
    </source>
</evidence>
<comment type="catalytic activity">
    <reaction evidence="1 10">
        <text>AMP + ATP = 2 ADP</text>
        <dbReference type="Rhea" id="RHEA:12973"/>
        <dbReference type="ChEBI" id="CHEBI:30616"/>
        <dbReference type="ChEBI" id="CHEBI:456215"/>
        <dbReference type="ChEBI" id="CHEBI:456216"/>
        <dbReference type="EC" id="2.7.4.3"/>
    </reaction>
</comment>
<feature type="binding site" evidence="10">
    <location>
        <position position="137"/>
    </location>
    <ligand>
        <name>ATP</name>
        <dbReference type="ChEBI" id="CHEBI:30616"/>
    </ligand>
</feature>
<evidence type="ECO:0000256" key="1">
    <source>
        <dbReference type="ARBA" id="ARBA00000582"/>
    </source>
</evidence>
<dbReference type="Proteomes" id="UP000759131">
    <property type="component" value="Unassembled WGS sequence"/>
</dbReference>
<comment type="function">
    <text evidence="10">Broad-specificity nucleoside monophosphate (NMP) kinase that catalyzes the reversible transfer of the terminal phosphate group between nucleoside triphosphates and monophosphates. Has also ATPase activity. Involved in the late cytoplasmic maturation steps of the 40S ribosomal particles, specifically 18S rRNA maturation. While NMP activity is not required for ribosome maturation, ATPase activity is. Associates transiently with small ribosomal subunit protein uS11. ATP hydrolysis breaks the interaction with uS11. May temporarily remove uS11 from the ribosome to enable a conformational change of the ribosomal RNA that is needed for the final maturation step of the small ribosomal subunit. Its NMP activity may have a role in nuclear energy homeostasis.</text>
</comment>
<dbReference type="PANTHER" id="PTHR12595">
    <property type="entry name" value="POS9-ACTIVATING FACTOR FAP7-RELATED"/>
    <property type="match status" value="1"/>
</dbReference>
<dbReference type="EC" id="2.7.4.3" evidence="10"/>
<name>A0A7R9PWV7_9ACAR</name>
<dbReference type="OrthoDB" id="10251185at2759"/>
<keyword evidence="5 10" id="KW-0808">Transferase</keyword>
<comment type="similarity">
    <text evidence="10">Belongs to the adenylate kinase family. AK6 subfamily.</text>
</comment>
<dbReference type="PANTHER" id="PTHR12595:SF0">
    <property type="entry name" value="ADENYLATE KINASE ISOENZYME 6"/>
    <property type="match status" value="1"/>
</dbReference>
<evidence type="ECO:0000256" key="3">
    <source>
        <dbReference type="ARBA" id="ARBA00022517"/>
    </source>
</evidence>
<evidence type="ECO:0000256" key="6">
    <source>
        <dbReference type="ARBA" id="ARBA00022741"/>
    </source>
</evidence>
<dbReference type="AlphaFoldDB" id="A0A7R9PWV7"/>
<evidence type="ECO:0000313" key="11">
    <source>
        <dbReference type="EMBL" id="CAD7623279.1"/>
    </source>
</evidence>
<keyword evidence="2 10" id="KW-0963">Cytoplasm</keyword>
<feature type="binding site" evidence="10">
    <location>
        <position position="42"/>
    </location>
    <ligand>
        <name>ATP</name>
        <dbReference type="ChEBI" id="CHEBI:30616"/>
    </ligand>
</feature>
<evidence type="ECO:0000256" key="4">
    <source>
        <dbReference type="ARBA" id="ARBA00022552"/>
    </source>
</evidence>
<dbReference type="InterPro" id="IPR020618">
    <property type="entry name" value="Adenyl_kinase_AK6"/>
</dbReference>
<evidence type="ECO:0000256" key="8">
    <source>
        <dbReference type="ARBA" id="ARBA00022840"/>
    </source>
</evidence>
<dbReference type="GO" id="GO:0005634">
    <property type="term" value="C:nucleus"/>
    <property type="evidence" value="ECO:0007669"/>
    <property type="project" value="UniProtKB-SubCell"/>
</dbReference>
<accession>A0A7R9PWV7</accession>
<dbReference type="EMBL" id="OC856141">
    <property type="protein sequence ID" value="CAD7623279.1"/>
    <property type="molecule type" value="Genomic_DNA"/>
</dbReference>
<evidence type="ECO:0000256" key="10">
    <source>
        <dbReference type="HAMAP-Rule" id="MF_03173"/>
    </source>
</evidence>
<dbReference type="GO" id="GO:0005737">
    <property type="term" value="C:cytoplasm"/>
    <property type="evidence" value="ECO:0007669"/>
    <property type="project" value="UniProtKB-SubCell"/>
</dbReference>
<keyword evidence="12" id="KW-1185">Reference proteome</keyword>
<protein>
    <recommendedName>
        <fullName evidence="10">Adenylate kinase isoenzyme 6 homolog</fullName>
        <shortName evidence="10">AK6</shortName>
        <ecNumber evidence="10">2.7.4.3</ecNumber>
    </recommendedName>
    <alternativeName>
        <fullName evidence="10">Dual activity adenylate kinase/ATPase</fullName>
        <shortName evidence="10">AK/ATPase</shortName>
    </alternativeName>
</protein>
<dbReference type="GO" id="GO:0016887">
    <property type="term" value="F:ATP hydrolysis activity"/>
    <property type="evidence" value="ECO:0007669"/>
    <property type="project" value="UniProtKB-UniRule"/>
</dbReference>
<comment type="catalytic activity">
    <reaction evidence="10">
        <text>ATP + H2O = ADP + phosphate + H(+)</text>
        <dbReference type="Rhea" id="RHEA:13065"/>
        <dbReference type="ChEBI" id="CHEBI:15377"/>
        <dbReference type="ChEBI" id="CHEBI:15378"/>
        <dbReference type="ChEBI" id="CHEBI:30616"/>
        <dbReference type="ChEBI" id="CHEBI:43474"/>
        <dbReference type="ChEBI" id="CHEBI:456216"/>
    </reaction>
</comment>
<evidence type="ECO:0000256" key="7">
    <source>
        <dbReference type="ARBA" id="ARBA00022777"/>
    </source>
</evidence>
<evidence type="ECO:0000256" key="2">
    <source>
        <dbReference type="ARBA" id="ARBA00022490"/>
    </source>
</evidence>
<dbReference type="EMBL" id="CAJPIZ010001566">
    <property type="protein sequence ID" value="CAG2103709.1"/>
    <property type="molecule type" value="Genomic_DNA"/>
</dbReference>
<reference evidence="11" key="1">
    <citation type="submission" date="2020-11" db="EMBL/GenBank/DDBJ databases">
        <authorList>
            <person name="Tran Van P."/>
        </authorList>
    </citation>
    <scope>NUCLEOTIDE SEQUENCE</scope>
</reference>
<dbReference type="SUPFAM" id="SSF52540">
    <property type="entry name" value="P-loop containing nucleoside triphosphate hydrolases"/>
    <property type="match status" value="1"/>
</dbReference>
<comment type="subcellular location">
    <subcellularLocation>
        <location evidence="10">Cytoplasm</location>
    </subcellularLocation>
    <subcellularLocation>
        <location evidence="10">Nucleus</location>
    </subcellularLocation>
</comment>
<keyword evidence="4 10" id="KW-0698">rRNA processing</keyword>
<keyword evidence="7 10" id="KW-0418">Kinase</keyword>
<keyword evidence="8 10" id="KW-0067">ATP-binding</keyword>
<proteinExistence type="inferred from homology"/>
<gene>
    <name evidence="11" type="ORF">OSB1V03_LOCUS3736</name>
</gene>
<dbReference type="FunFam" id="3.40.50.300:FF:000372">
    <property type="entry name" value="Adenylate kinase isoenzyme 6 homolog"/>
    <property type="match status" value="1"/>
</dbReference>
<sequence length="197" mass="22757">MCCICYESCVRYFSCFFVTKTSPKMCSRERPNVLITGTPATGKTSICERIRRQLPDYEVMDVSHFCRNNGCIESHDNHLDTDIIDEDMLDEKLSPAIASGGYLVDHHSPSLIAKELIDVVFIMRCNNTLLYDRLKERSYSEVKITANIECEIFETIVEEAVEWFGSDVCHQLTNETEEELDTNCQKICDWIQKYKPK</sequence>
<dbReference type="GO" id="GO:0042274">
    <property type="term" value="P:ribosomal small subunit biogenesis"/>
    <property type="evidence" value="ECO:0007669"/>
    <property type="project" value="UniProtKB-UniRule"/>
</dbReference>
<evidence type="ECO:0000256" key="9">
    <source>
        <dbReference type="ARBA" id="ARBA00023242"/>
    </source>
</evidence>
<feature type="binding site" evidence="10">
    <location>
        <position position="45"/>
    </location>
    <ligand>
        <name>ATP</name>
        <dbReference type="ChEBI" id="CHEBI:30616"/>
    </ligand>
</feature>
<dbReference type="Gene3D" id="3.40.50.300">
    <property type="entry name" value="P-loop containing nucleotide triphosphate hydrolases"/>
    <property type="match status" value="1"/>
</dbReference>
<dbReference type="InterPro" id="IPR027417">
    <property type="entry name" value="P-loop_NTPase"/>
</dbReference>
<evidence type="ECO:0000256" key="5">
    <source>
        <dbReference type="ARBA" id="ARBA00022679"/>
    </source>
</evidence>
<keyword evidence="3 10" id="KW-0690">Ribosome biogenesis</keyword>
<keyword evidence="6 10" id="KW-0547">Nucleotide-binding</keyword>
<feature type="region of interest" description="NMPbind" evidence="10">
    <location>
        <begin position="61"/>
        <end position="84"/>
    </location>
</feature>
<dbReference type="Pfam" id="PF13238">
    <property type="entry name" value="AAA_18"/>
    <property type="match status" value="1"/>
</dbReference>
<feature type="region of interest" description="LID" evidence="10">
    <location>
        <begin position="136"/>
        <end position="146"/>
    </location>
</feature>
<dbReference type="HAMAP" id="MF_00039">
    <property type="entry name" value="Adenylate_kinase_AK6"/>
    <property type="match status" value="1"/>
</dbReference>
<dbReference type="GO" id="GO:0004017">
    <property type="term" value="F:AMP kinase activity"/>
    <property type="evidence" value="ECO:0007669"/>
    <property type="project" value="UniProtKB-UniRule"/>
</dbReference>
<comment type="subunit">
    <text evidence="10">Monomer and homodimer. Interacts with small ribosomal subunit protein uS11. Not a structural component of 43S pre-ribosomes, but transiently interacts with them by binding to uS11.</text>
</comment>
<organism evidence="11">
    <name type="scientific">Medioppia subpectinata</name>
    <dbReference type="NCBI Taxonomy" id="1979941"/>
    <lineage>
        <taxon>Eukaryota</taxon>
        <taxon>Metazoa</taxon>
        <taxon>Ecdysozoa</taxon>
        <taxon>Arthropoda</taxon>
        <taxon>Chelicerata</taxon>
        <taxon>Arachnida</taxon>
        <taxon>Acari</taxon>
        <taxon>Acariformes</taxon>
        <taxon>Sarcoptiformes</taxon>
        <taxon>Oribatida</taxon>
        <taxon>Brachypylina</taxon>
        <taxon>Oppioidea</taxon>
        <taxon>Oppiidae</taxon>
        <taxon>Medioppia</taxon>
    </lineage>
</organism>